<comment type="similarity">
    <text evidence="9">Belongs to the methyl-accepting chemotaxis (MCP) protein family.</text>
</comment>
<organism evidence="15 16">
    <name type="scientific">Pseudoalteromonas piscicida</name>
    <dbReference type="NCBI Taxonomy" id="43662"/>
    <lineage>
        <taxon>Bacteria</taxon>
        <taxon>Pseudomonadati</taxon>
        <taxon>Pseudomonadota</taxon>
        <taxon>Gammaproteobacteria</taxon>
        <taxon>Alteromonadales</taxon>
        <taxon>Pseudoalteromonadaceae</taxon>
        <taxon>Pseudoalteromonas</taxon>
    </lineage>
</organism>
<dbReference type="InterPro" id="IPR003660">
    <property type="entry name" value="HAMP_dom"/>
</dbReference>
<evidence type="ECO:0000256" key="10">
    <source>
        <dbReference type="PROSITE-ProRule" id="PRU00284"/>
    </source>
</evidence>
<evidence type="ECO:0000256" key="7">
    <source>
        <dbReference type="ARBA" id="ARBA00023136"/>
    </source>
</evidence>
<evidence type="ECO:0000256" key="1">
    <source>
        <dbReference type="ARBA" id="ARBA00004651"/>
    </source>
</evidence>
<keyword evidence="16" id="KW-1185">Reference proteome</keyword>
<gene>
    <name evidence="15" type="primary">mcp</name>
    <name evidence="15" type="ORF">PPIS_b1357</name>
</gene>
<dbReference type="CDD" id="cd12912">
    <property type="entry name" value="PDC2_MCP_like"/>
    <property type="match status" value="1"/>
</dbReference>
<keyword evidence="11" id="KW-0175">Coiled coil</keyword>
<evidence type="ECO:0000256" key="9">
    <source>
        <dbReference type="ARBA" id="ARBA00029447"/>
    </source>
</evidence>
<evidence type="ECO:0000256" key="12">
    <source>
        <dbReference type="SAM" id="Phobius"/>
    </source>
</evidence>
<dbReference type="InterPro" id="IPR029151">
    <property type="entry name" value="Sensor-like_sf"/>
</dbReference>
<dbReference type="Gene3D" id="1.10.287.950">
    <property type="entry name" value="Methyl-accepting chemotaxis protein"/>
    <property type="match status" value="1"/>
</dbReference>
<dbReference type="CDD" id="cd12913">
    <property type="entry name" value="PDC1_MCP_like"/>
    <property type="match status" value="1"/>
</dbReference>
<evidence type="ECO:0000256" key="4">
    <source>
        <dbReference type="ARBA" id="ARBA00022500"/>
    </source>
</evidence>
<evidence type="ECO:0000256" key="3">
    <source>
        <dbReference type="ARBA" id="ARBA00022481"/>
    </source>
</evidence>
<proteinExistence type="inferred from homology"/>
<evidence type="ECO:0000259" key="13">
    <source>
        <dbReference type="PROSITE" id="PS50111"/>
    </source>
</evidence>
<evidence type="ECO:0000256" key="11">
    <source>
        <dbReference type="SAM" id="Coils"/>
    </source>
</evidence>
<keyword evidence="3" id="KW-0488">Methylation</keyword>
<feature type="domain" description="Methyl-accepting transducer" evidence="13">
    <location>
        <begin position="369"/>
        <end position="605"/>
    </location>
</feature>
<protein>
    <submittedName>
        <fullName evidence="15">Methyl-accepting chemotaxis protein</fullName>
    </submittedName>
</protein>
<evidence type="ECO:0000256" key="6">
    <source>
        <dbReference type="ARBA" id="ARBA00022989"/>
    </source>
</evidence>
<dbReference type="Pfam" id="PF02743">
    <property type="entry name" value="dCache_1"/>
    <property type="match status" value="1"/>
</dbReference>
<keyword evidence="7 12" id="KW-0472">Membrane</keyword>
<dbReference type="Gene3D" id="3.30.450.20">
    <property type="entry name" value="PAS domain"/>
    <property type="match status" value="2"/>
</dbReference>
<dbReference type="PROSITE" id="PS50111">
    <property type="entry name" value="CHEMOTAXIS_TRANSDUC_2"/>
    <property type="match status" value="1"/>
</dbReference>
<dbReference type="PANTHER" id="PTHR32089">
    <property type="entry name" value="METHYL-ACCEPTING CHEMOTAXIS PROTEIN MCPB"/>
    <property type="match status" value="1"/>
</dbReference>
<evidence type="ECO:0000256" key="5">
    <source>
        <dbReference type="ARBA" id="ARBA00022692"/>
    </source>
</evidence>
<dbReference type="Pfam" id="PF00672">
    <property type="entry name" value="HAMP"/>
    <property type="match status" value="1"/>
</dbReference>
<keyword evidence="4" id="KW-0145">Chemotaxis</keyword>
<name>A0ABN5CSX0_PSEO7</name>
<evidence type="ECO:0000313" key="16">
    <source>
        <dbReference type="Proteomes" id="UP000016521"/>
    </source>
</evidence>
<dbReference type="CDD" id="cd06225">
    <property type="entry name" value="HAMP"/>
    <property type="match status" value="1"/>
</dbReference>
<dbReference type="InterPro" id="IPR004089">
    <property type="entry name" value="MCPsignal_dom"/>
</dbReference>
<feature type="transmembrane region" description="Helical" evidence="12">
    <location>
        <begin position="290"/>
        <end position="309"/>
    </location>
</feature>
<dbReference type="SMART" id="SM00283">
    <property type="entry name" value="MA"/>
    <property type="match status" value="1"/>
</dbReference>
<keyword evidence="5 12" id="KW-0812">Transmembrane</keyword>
<keyword evidence="6 12" id="KW-1133">Transmembrane helix</keyword>
<comment type="subcellular location">
    <subcellularLocation>
        <location evidence="1">Cell membrane</location>
        <topology evidence="1">Multi-pass membrane protein</topology>
    </subcellularLocation>
</comment>
<dbReference type="SUPFAM" id="SSF103190">
    <property type="entry name" value="Sensory domain-like"/>
    <property type="match status" value="1"/>
</dbReference>
<evidence type="ECO:0000256" key="2">
    <source>
        <dbReference type="ARBA" id="ARBA00022475"/>
    </source>
</evidence>
<dbReference type="Pfam" id="PF00015">
    <property type="entry name" value="MCPsignal"/>
    <property type="match status" value="1"/>
</dbReference>
<feature type="domain" description="HAMP" evidence="14">
    <location>
        <begin position="310"/>
        <end position="364"/>
    </location>
</feature>
<keyword evidence="2" id="KW-1003">Cell membrane</keyword>
<keyword evidence="8 10" id="KW-0807">Transducer</keyword>
<dbReference type="SMART" id="SM00304">
    <property type="entry name" value="HAMP"/>
    <property type="match status" value="2"/>
</dbReference>
<dbReference type="SUPFAM" id="SSF58104">
    <property type="entry name" value="Methyl-accepting chemotaxis protein (MCP) signaling domain"/>
    <property type="match status" value="1"/>
</dbReference>
<dbReference type="CDD" id="cd11386">
    <property type="entry name" value="MCP_signal"/>
    <property type="match status" value="1"/>
</dbReference>
<reference evidence="15 16" key="1">
    <citation type="submission" date="2015-06" db="EMBL/GenBank/DDBJ databases">
        <authorList>
            <person name="Xie B.-B."/>
            <person name="Rong J.-C."/>
            <person name="Qin Q.-L."/>
            <person name="Zhang Y.-Z."/>
        </authorList>
    </citation>
    <scope>NUCLEOTIDE SEQUENCE [LARGE SCALE GENOMIC DNA]</scope>
    <source>
        <strain evidence="15 16">JCM 20779</strain>
    </source>
</reference>
<feature type="coiled-coil region" evidence="11">
    <location>
        <begin position="440"/>
        <end position="467"/>
    </location>
</feature>
<accession>A0ABN5CSX0</accession>
<dbReference type="Proteomes" id="UP000016521">
    <property type="component" value="Chromosome II"/>
</dbReference>
<dbReference type="PROSITE" id="PS50885">
    <property type="entry name" value="HAMP"/>
    <property type="match status" value="1"/>
</dbReference>
<evidence type="ECO:0000259" key="14">
    <source>
        <dbReference type="PROSITE" id="PS50885"/>
    </source>
</evidence>
<dbReference type="InterPro" id="IPR033479">
    <property type="entry name" value="dCache_1"/>
</dbReference>
<evidence type="ECO:0000256" key="8">
    <source>
        <dbReference type="ARBA" id="ARBA00023224"/>
    </source>
</evidence>
<dbReference type="EMBL" id="CP011925">
    <property type="protein sequence ID" value="ATD10346.1"/>
    <property type="molecule type" value="Genomic_DNA"/>
</dbReference>
<evidence type="ECO:0000313" key="15">
    <source>
        <dbReference type="EMBL" id="ATD10346.1"/>
    </source>
</evidence>
<sequence length="641" mass="70265">MAEEKNKFNRIMMFKALKFTTKVTVAASLVLVIVLGLFTVNNFLVMRDQTQARLTLVLQEISSSVSQNIANWLNDRLEIVVSIADGHRADDSTEQIRRRLKTADTAGDFKNVFIGTPDGTFVLDDPSIQLPADFDATSRPWYKLAEQKQDTAFTAPYIDVTTNEFTISAVVPVKQGGRFAGVAGGDIDMSTITEIINEIDFLGFGYGFLLDESGKILSHPDTKLNDKPMSELFGKRLSLNRDFTELEIDGTEKLVSFVKMKGIKNVDWYLGVVINKEIAYSSVSSFRNMAAIYMLLGVIAIVVMLQLLLKYLMRPMYNLNAAIKDIAQGEGDLTRRLVVENQDEFGELSDYFNQFIDKIHASITQVKNTTVTLENVVNSLVAQTQDTLSMYTDQSKRTDSVATAINELSSSAQEISNNATHASELASNANKLSVESQHSLTQNIEEIASLTQKMSQAQDTLDGLDKLSGSIGQVLEVIKGVSEQTNLLALNAAIEAARAGEAGRGFAVVADEVRQLAQRTQESTQEIESTIAQLQQGSASAVAVMKASLEDSARSADRANASGTKMQEVSNSIDAIDGVNHAVASATHQQNTVIQTLDSDIHHISDLSLQGSNNLTATLEECKSLKLQFDELEQMVLKFRV</sequence>
<dbReference type="PANTHER" id="PTHR32089:SF39">
    <property type="entry name" value="METHYL-ACCEPTING CHEMOTAXIS PROTEIN HLYB"/>
    <property type="match status" value="1"/>
</dbReference>